<protein>
    <submittedName>
        <fullName evidence="1">Uncharacterized protein</fullName>
    </submittedName>
</protein>
<evidence type="ECO:0000313" key="2">
    <source>
        <dbReference type="Proteomes" id="UP000321954"/>
    </source>
</evidence>
<dbReference type="RefSeq" id="WP_146837160.1">
    <property type="nucleotide sequence ID" value="NZ_CP042476.1"/>
</dbReference>
<sequence>MNGKSAARAADFSFYKRNESSLSDSFYKKKNYQTESLVGFSILKTEPTGKGAANPYFKSFPFSKRSQQGKAQPIPILKVFHSQNGANRERRRQSLS</sequence>
<name>A0A5B8YMJ5_9FLAO</name>
<reference evidence="1 2" key="1">
    <citation type="submission" date="2019-08" db="EMBL/GenBank/DDBJ databases">
        <title>Antarcticibacterium arcticum sp. nov., a bacterium isolated from marine sediment of the Canadian Beaufort Sea.</title>
        <authorList>
            <person name="Lee Y.M."/>
            <person name="Baek K."/>
            <person name="Lee D.-H."/>
            <person name="Shin S.C."/>
            <person name="Jin Y.K."/>
            <person name="Park Y."/>
        </authorList>
    </citation>
    <scope>NUCLEOTIDE SEQUENCE [LARGE SCALE GENOMIC DNA]</scope>
    <source>
        <strain evidence="1 2">PAMC 28998</strain>
    </source>
</reference>
<dbReference type="Proteomes" id="UP000321954">
    <property type="component" value="Chromosome"/>
</dbReference>
<proteinExistence type="predicted"/>
<organism evidence="1 2">
    <name type="scientific">Antarcticibacterium arcticum</name>
    <dbReference type="NCBI Taxonomy" id="2585771"/>
    <lineage>
        <taxon>Bacteria</taxon>
        <taxon>Pseudomonadati</taxon>
        <taxon>Bacteroidota</taxon>
        <taxon>Flavobacteriia</taxon>
        <taxon>Flavobacteriales</taxon>
        <taxon>Flavobacteriaceae</taxon>
        <taxon>Antarcticibacterium</taxon>
    </lineage>
</organism>
<evidence type="ECO:0000313" key="1">
    <source>
        <dbReference type="EMBL" id="QED38964.1"/>
    </source>
</evidence>
<accession>A0A5B8YMJ5</accession>
<gene>
    <name evidence="1" type="ORF">FK178_15115</name>
</gene>
<dbReference type="EMBL" id="CP042476">
    <property type="protein sequence ID" value="QED38964.1"/>
    <property type="molecule type" value="Genomic_DNA"/>
</dbReference>
<dbReference type="KEGG" id="anp:FK178_15115"/>
<dbReference type="AlphaFoldDB" id="A0A5B8YMJ5"/>
<keyword evidence="2" id="KW-1185">Reference proteome</keyword>